<name>A0A081PS12_STRMT</name>
<evidence type="ECO:0000256" key="1">
    <source>
        <dbReference type="SAM" id="SignalP"/>
    </source>
</evidence>
<proteinExistence type="predicted"/>
<sequence>MSKMFKCMCLLVMSIFCMSSISPSLVVFADDSLSANSKVVSGETQFKNGSSVRFGDTQVNILSDEVLEVVNPDGSVDTIEQRADGVYINGAFYMAYQKNEIDLNISFRSYDPNVWNYVNTIHGNKLANTFANLMIGSGISAFFGLIGSMVGGPWGGITGGAYVGIQAYQSYLESQSPYPYYITNTYIHVAQRKWKFITGYYRNSDYTGYEKTETTYVNF</sequence>
<protein>
    <submittedName>
        <fullName evidence="2">Uncharacterized protein</fullName>
    </submittedName>
</protein>
<feature type="chain" id="PRO_5001762129" evidence="1">
    <location>
        <begin position="30"/>
        <end position="219"/>
    </location>
</feature>
<dbReference type="PATRIC" id="fig|28037.95.peg.2064"/>
<feature type="signal peptide" evidence="1">
    <location>
        <begin position="1"/>
        <end position="29"/>
    </location>
</feature>
<gene>
    <name evidence="2" type="ORF">SK629_2134</name>
</gene>
<dbReference type="EMBL" id="JPFU01000016">
    <property type="protein sequence ID" value="KEQ33485.1"/>
    <property type="molecule type" value="Genomic_DNA"/>
</dbReference>
<evidence type="ECO:0000313" key="3">
    <source>
        <dbReference type="Proteomes" id="UP000028090"/>
    </source>
</evidence>
<accession>A0A081PS12</accession>
<evidence type="ECO:0000313" key="2">
    <source>
        <dbReference type="EMBL" id="KEQ33485.1"/>
    </source>
</evidence>
<keyword evidence="1" id="KW-0732">Signal</keyword>
<reference evidence="2 3" key="1">
    <citation type="submission" date="2014-05" db="EMBL/GenBank/DDBJ databases">
        <authorList>
            <person name="Daugherty S.C."/>
            <person name="Tallon L.J."/>
            <person name="Sadzewicz L."/>
            <person name="Kilian M."/>
            <person name="Tettelin H."/>
        </authorList>
    </citation>
    <scope>NUCLEOTIDE SEQUENCE [LARGE SCALE GENOMIC DNA]</scope>
    <source>
        <strain evidence="2 3">SK629</strain>
    </source>
</reference>
<dbReference type="Proteomes" id="UP000028090">
    <property type="component" value="Unassembled WGS sequence"/>
</dbReference>
<organism evidence="2 3">
    <name type="scientific">Streptococcus mitis</name>
    <dbReference type="NCBI Taxonomy" id="28037"/>
    <lineage>
        <taxon>Bacteria</taxon>
        <taxon>Bacillati</taxon>
        <taxon>Bacillota</taxon>
        <taxon>Bacilli</taxon>
        <taxon>Lactobacillales</taxon>
        <taxon>Streptococcaceae</taxon>
        <taxon>Streptococcus</taxon>
        <taxon>Streptococcus mitis group</taxon>
    </lineage>
</organism>
<dbReference type="AlphaFoldDB" id="A0A081PS12"/>
<comment type="caution">
    <text evidence="2">The sequence shown here is derived from an EMBL/GenBank/DDBJ whole genome shotgun (WGS) entry which is preliminary data.</text>
</comment>